<dbReference type="AlphaFoldDB" id="A0A7Y9FHJ4"/>
<name>A0A7Y9FHJ4_9CELL</name>
<comment type="caution">
    <text evidence="2">The sequence shown here is derived from an EMBL/GenBank/DDBJ whole genome shotgun (WGS) entry which is preliminary data.</text>
</comment>
<dbReference type="EMBL" id="JACCBK010000001">
    <property type="protein sequence ID" value="NYD87359.1"/>
    <property type="molecule type" value="Genomic_DNA"/>
</dbReference>
<protein>
    <submittedName>
        <fullName evidence="2">Uncharacterized protein</fullName>
    </submittedName>
</protein>
<dbReference type="EMBL" id="BONN01000019">
    <property type="protein sequence ID" value="GIG34553.1"/>
    <property type="molecule type" value="Genomic_DNA"/>
</dbReference>
<sequence length="730" mass="79152">MDDAYALAQWNRALVTAATTQDPDVRGRARRRMARWREVLHGMRSGELRIGSRTPVRGLPAWVTPEVLRGGFATGRPAAGGDLSTFERQLAHEAGLPAERGAIVEHALTADGMQRLWAVLDAGGYEIDLPEAAALLVVAWLVREGDVAQALTVVEALRPHAHAVRLLPASATVPDRDPEIVWREDAATVAAALRRKKPSVRVARMNGVLQVWNPFADALLGHWLAVTTDGTLREPFSTAWLDDGRDLLATYDDLVGRHDPPARLTSPKENAAALRLALAAVTGGRDLTARERGRVLLAVSSMVERRGAPGTPAHSTLRSRQHAQAALPTVAALAHLAADRLAEAPGDRGVDDVSELTVPVTVAEAAASGLPSGAPMPRTVGRVLRRAQAGTLHELVDAGVITSAELLATMVPQVTAQVVAEQYDDPRLRVLVARSYEAFRRRRSVLLLDLQQQVRAEELPWVAAVATRRRETSATRDVARATFLRLADEAVTHWPGSLLPNPLVTELEALAASADPPVPLVQEIAADIFEGRFSRRYVAAFELAASSLRGSTYARYYGIDDDAVAAVRGTDRPGEAFARLCADRADLPGHGWCVVCHGMTLEQAQILTTHNLAVLRDAGLEPRDGWRSTAERAFAHVAALVARLDGNRQPNRTLKDVAYAWRQTVFFVAQLDAVEQTRFVERARTEAHARSEFARVRLLVLLDGLARPGSMAPLHGWGHGRHWLLGAVAG</sequence>
<evidence type="ECO:0000313" key="3">
    <source>
        <dbReference type="Proteomes" id="UP000577956"/>
    </source>
</evidence>
<dbReference type="RefSeq" id="WP_140459709.1">
    <property type="nucleotide sequence ID" value="NZ_BAABFI010000007.1"/>
</dbReference>
<organism evidence="2 3">
    <name type="scientific">Cellulomonas oligotrophica</name>
    <dbReference type="NCBI Taxonomy" id="931536"/>
    <lineage>
        <taxon>Bacteria</taxon>
        <taxon>Bacillati</taxon>
        <taxon>Actinomycetota</taxon>
        <taxon>Actinomycetes</taxon>
        <taxon>Micrococcales</taxon>
        <taxon>Cellulomonadaceae</taxon>
        <taxon>Cellulomonas</taxon>
    </lineage>
</organism>
<accession>A0A7Y9FHJ4</accession>
<gene>
    <name evidence="2" type="ORF">BKA21_002908</name>
    <name evidence="1" type="ORF">Col01nite_37120</name>
</gene>
<keyword evidence="4" id="KW-1185">Reference proteome</keyword>
<dbReference type="Proteomes" id="UP000577956">
    <property type="component" value="Unassembled WGS sequence"/>
</dbReference>
<evidence type="ECO:0000313" key="4">
    <source>
        <dbReference type="Proteomes" id="UP000618382"/>
    </source>
</evidence>
<proteinExistence type="predicted"/>
<evidence type="ECO:0000313" key="1">
    <source>
        <dbReference type="EMBL" id="GIG34553.1"/>
    </source>
</evidence>
<reference evidence="1 4" key="2">
    <citation type="submission" date="2021-01" db="EMBL/GenBank/DDBJ databases">
        <title>Whole genome shotgun sequence of Cellulomonas oligotrophica NBRC 109435.</title>
        <authorList>
            <person name="Komaki H."/>
            <person name="Tamura T."/>
        </authorList>
    </citation>
    <scope>NUCLEOTIDE SEQUENCE [LARGE SCALE GENOMIC DNA]</scope>
    <source>
        <strain evidence="1 4">NBRC 109435</strain>
    </source>
</reference>
<evidence type="ECO:0000313" key="2">
    <source>
        <dbReference type="EMBL" id="NYD87359.1"/>
    </source>
</evidence>
<reference evidence="2 3" key="1">
    <citation type="submission" date="2020-07" db="EMBL/GenBank/DDBJ databases">
        <title>Sequencing the genomes of 1000 actinobacteria strains.</title>
        <authorList>
            <person name="Klenk H.-P."/>
        </authorList>
    </citation>
    <scope>NUCLEOTIDE SEQUENCE [LARGE SCALE GENOMIC DNA]</scope>
    <source>
        <strain evidence="2 3">DSM 24482</strain>
    </source>
</reference>
<dbReference type="Proteomes" id="UP000618382">
    <property type="component" value="Unassembled WGS sequence"/>
</dbReference>